<evidence type="ECO:0000256" key="1">
    <source>
        <dbReference type="ARBA" id="ARBA00004123"/>
    </source>
</evidence>
<organism evidence="7 8">
    <name type="scientific">Malus domestica</name>
    <name type="common">Apple</name>
    <name type="synonym">Pyrus malus</name>
    <dbReference type="NCBI Taxonomy" id="3750"/>
    <lineage>
        <taxon>Eukaryota</taxon>
        <taxon>Viridiplantae</taxon>
        <taxon>Streptophyta</taxon>
        <taxon>Embryophyta</taxon>
        <taxon>Tracheophyta</taxon>
        <taxon>Spermatophyta</taxon>
        <taxon>Magnoliopsida</taxon>
        <taxon>eudicotyledons</taxon>
        <taxon>Gunneridae</taxon>
        <taxon>Pentapetalae</taxon>
        <taxon>rosids</taxon>
        <taxon>fabids</taxon>
        <taxon>Rosales</taxon>
        <taxon>Rosaceae</taxon>
        <taxon>Amygdaloideae</taxon>
        <taxon>Maleae</taxon>
        <taxon>Malus</taxon>
    </lineage>
</organism>
<dbReference type="AlphaFoldDB" id="A0A498IKF9"/>
<reference evidence="7 8" key="1">
    <citation type="submission" date="2018-10" db="EMBL/GenBank/DDBJ databases">
        <title>A high-quality apple genome assembly.</title>
        <authorList>
            <person name="Hu J."/>
        </authorList>
    </citation>
    <scope>NUCLEOTIDE SEQUENCE [LARGE SCALE GENOMIC DNA]</scope>
    <source>
        <strain evidence="8">cv. HFTH1</strain>
        <tissue evidence="7">Young leaf</tissue>
    </source>
</reference>
<accession>A0A498IKF9</accession>
<dbReference type="EMBL" id="RDQH01000337">
    <property type="protein sequence ID" value="RXH82624.1"/>
    <property type="molecule type" value="Genomic_DNA"/>
</dbReference>
<keyword evidence="3" id="KW-0238">DNA-binding</keyword>
<feature type="compositionally biased region" description="Acidic residues" evidence="6">
    <location>
        <begin position="96"/>
        <end position="106"/>
    </location>
</feature>
<evidence type="ECO:0000256" key="3">
    <source>
        <dbReference type="ARBA" id="ARBA00023125"/>
    </source>
</evidence>
<dbReference type="PANTHER" id="PTHR31920:SF108">
    <property type="entry name" value="B3 DOMAIN-CONTAINING TRANSCRIPTION FACTOR VRN1-LIKE"/>
    <property type="match status" value="1"/>
</dbReference>
<evidence type="ECO:0000313" key="8">
    <source>
        <dbReference type="Proteomes" id="UP000290289"/>
    </source>
</evidence>
<protein>
    <recommendedName>
        <fullName evidence="9">TF-B3 domain-containing protein</fullName>
    </recommendedName>
</protein>
<keyword evidence="4" id="KW-0804">Transcription</keyword>
<dbReference type="SUPFAM" id="SSF101936">
    <property type="entry name" value="DNA-binding pseudobarrel domain"/>
    <property type="match status" value="1"/>
</dbReference>
<evidence type="ECO:0000256" key="5">
    <source>
        <dbReference type="ARBA" id="ARBA00023242"/>
    </source>
</evidence>
<dbReference type="InterPro" id="IPR050655">
    <property type="entry name" value="Plant_B3_domain"/>
</dbReference>
<evidence type="ECO:0000256" key="4">
    <source>
        <dbReference type="ARBA" id="ARBA00023163"/>
    </source>
</evidence>
<name>A0A498IKF9_MALDO</name>
<dbReference type="Gene3D" id="2.40.330.10">
    <property type="entry name" value="DNA-binding pseudobarrel domain"/>
    <property type="match status" value="1"/>
</dbReference>
<evidence type="ECO:0000256" key="6">
    <source>
        <dbReference type="SAM" id="MobiDB-lite"/>
    </source>
</evidence>
<keyword evidence="8" id="KW-1185">Reference proteome</keyword>
<dbReference type="GO" id="GO:0003677">
    <property type="term" value="F:DNA binding"/>
    <property type="evidence" value="ECO:0007669"/>
    <property type="project" value="UniProtKB-KW"/>
</dbReference>
<dbReference type="InterPro" id="IPR015300">
    <property type="entry name" value="DNA-bd_pseudobarrel_sf"/>
</dbReference>
<dbReference type="STRING" id="3750.A0A498IKF9"/>
<keyword evidence="5" id="KW-0539">Nucleus</keyword>
<gene>
    <name evidence="7" type="ORF">DVH24_002396</name>
</gene>
<proteinExistence type="predicted"/>
<sequence length="106" mass="12274">MSIVFLFGCHLRFTSYILLRILDRLPFESQRELGIAKFECGWMGFVRDNNLKARDVCVFVFINNNIKPLIDVVYFCTTESEDCTTDGEQTKPEMKETDEDDDSNSS</sequence>
<evidence type="ECO:0000256" key="2">
    <source>
        <dbReference type="ARBA" id="ARBA00023015"/>
    </source>
</evidence>
<comment type="caution">
    <text evidence="7">The sequence shown here is derived from an EMBL/GenBank/DDBJ whole genome shotgun (WGS) entry which is preliminary data.</text>
</comment>
<dbReference type="GO" id="GO:0005634">
    <property type="term" value="C:nucleus"/>
    <property type="evidence" value="ECO:0007669"/>
    <property type="project" value="UniProtKB-SubCell"/>
</dbReference>
<evidence type="ECO:0008006" key="9">
    <source>
        <dbReference type="Google" id="ProtNLM"/>
    </source>
</evidence>
<dbReference type="PANTHER" id="PTHR31920">
    <property type="entry name" value="B3 DOMAIN-CONTAINING"/>
    <property type="match status" value="1"/>
</dbReference>
<keyword evidence="2" id="KW-0805">Transcription regulation</keyword>
<evidence type="ECO:0000313" key="7">
    <source>
        <dbReference type="EMBL" id="RXH82624.1"/>
    </source>
</evidence>
<comment type="subcellular location">
    <subcellularLocation>
        <location evidence="1">Nucleus</location>
    </subcellularLocation>
</comment>
<feature type="region of interest" description="Disordered" evidence="6">
    <location>
        <begin position="82"/>
        <end position="106"/>
    </location>
</feature>
<dbReference type="Proteomes" id="UP000290289">
    <property type="component" value="Chromosome 11"/>
</dbReference>